<dbReference type="Pfam" id="PF00072">
    <property type="entry name" value="Response_reg"/>
    <property type="match status" value="1"/>
</dbReference>
<evidence type="ECO:0000256" key="11">
    <source>
        <dbReference type="ARBA" id="ARBA00023012"/>
    </source>
</evidence>
<dbReference type="FunFam" id="3.30.565.10:FF:000006">
    <property type="entry name" value="Sensor histidine kinase WalK"/>
    <property type="match status" value="1"/>
</dbReference>
<dbReference type="SUPFAM" id="SSF52172">
    <property type="entry name" value="CheY-like"/>
    <property type="match status" value="1"/>
</dbReference>
<dbReference type="CDD" id="cd00156">
    <property type="entry name" value="REC"/>
    <property type="match status" value="1"/>
</dbReference>
<keyword evidence="6" id="KW-0812">Transmembrane</keyword>
<evidence type="ECO:0000313" key="18">
    <source>
        <dbReference type="EMBL" id="MUL38593.1"/>
    </source>
</evidence>
<evidence type="ECO:0000259" key="15">
    <source>
        <dbReference type="PROSITE" id="PS50110"/>
    </source>
</evidence>
<dbReference type="SMART" id="SM00086">
    <property type="entry name" value="PAC"/>
    <property type="match status" value="3"/>
</dbReference>
<evidence type="ECO:0000256" key="9">
    <source>
        <dbReference type="ARBA" id="ARBA00022840"/>
    </source>
</evidence>
<dbReference type="GO" id="GO:0007234">
    <property type="term" value="P:osmosensory signaling via phosphorelay pathway"/>
    <property type="evidence" value="ECO:0007669"/>
    <property type="project" value="TreeGrafter"/>
</dbReference>
<evidence type="ECO:0000259" key="16">
    <source>
        <dbReference type="PROSITE" id="PS50112"/>
    </source>
</evidence>
<dbReference type="GO" id="GO:0000155">
    <property type="term" value="F:phosphorelay sensor kinase activity"/>
    <property type="evidence" value="ECO:0007669"/>
    <property type="project" value="InterPro"/>
</dbReference>
<dbReference type="Pfam" id="PF00989">
    <property type="entry name" value="PAS"/>
    <property type="match status" value="2"/>
</dbReference>
<evidence type="ECO:0000256" key="4">
    <source>
        <dbReference type="ARBA" id="ARBA00022553"/>
    </source>
</evidence>
<dbReference type="PRINTS" id="PR00344">
    <property type="entry name" value="BCTRLSENSOR"/>
</dbReference>
<dbReference type="CDD" id="cd00075">
    <property type="entry name" value="HATPase"/>
    <property type="match status" value="1"/>
</dbReference>
<dbReference type="AlphaFoldDB" id="A0A6N8FZS9"/>
<sequence>MSFPPSQKTIASTEEITQIDTHNNHDCVITNFQPATIKILLIEDNSGDARLVRKLLAEATISKCRLTHVERLSEALQHLKEDNFDVILLDLSLPGGHELDNVIQLHAIAPNVPLVVLTGFDDEALAIRSVREGAQDYLVKGYMDSNLLVRAIRHAIERHQLLANLEQRTQELQARETNFRNVIATNMDGMIIIDSYGVVRFVNPATEALFNCKAEELLNKSFGFPVMAGETRDFCIIRQGRESAVVEMRVTETSWEGECAYLASIRDITEQKRAEESFRLNERAMAAASNGIVIVDPRQPDSPIIYCNPAFERMTGYSQDEVLGYNCRFLQGPDTDPTALAEIRCALHEERECRVILKNYRKDGTPFWNELAIAPVQDANGQLTHFIGVQSDITERKRAEEAVLRAKVAEAAKLALETEITERKQVEIALRESEERYRSVVDNVKEVIFQTNTAGIWTFLNPAWQDITGFTVEASIGKYFANYIHPSDRQHQIDLFQSLITEQQECYRQEVRYLNHNGSFRWIEVYARLTQDSEGNVIGTSGTLNDITKRKRAEEDIRSALEKAKELNELKSRFITITSHEFRTPLATILSSTELVRKYSHKLSEEKKLLHLERIQIAVKNMTQLLDDVLLIGKAEAGKLDFNPKPLALTQFCRDLVEEMQLTAGSQHAIAFVNQNCDTHIFCMDEKLLRHILGNLLSNAIKYSPAGGTILLELIYQQEAVIFHVRDEGIGIPEADQAKLFDLFHRASNVGTISGTGLGLAIVKKAVDFHGGKITIASKIGIGTTFTVKFPLNDRIKTND</sequence>
<dbReference type="PANTHER" id="PTHR42878">
    <property type="entry name" value="TWO-COMPONENT HISTIDINE KINASE"/>
    <property type="match status" value="1"/>
</dbReference>
<evidence type="ECO:0000313" key="19">
    <source>
        <dbReference type="Proteomes" id="UP000441797"/>
    </source>
</evidence>
<dbReference type="PROSITE" id="PS50113">
    <property type="entry name" value="PAC"/>
    <property type="match status" value="2"/>
</dbReference>
<keyword evidence="8" id="KW-0418">Kinase</keyword>
<dbReference type="SUPFAM" id="SSF55874">
    <property type="entry name" value="ATPase domain of HSP90 chaperone/DNA topoisomerase II/histidine kinase"/>
    <property type="match status" value="1"/>
</dbReference>
<dbReference type="GO" id="GO:0000156">
    <property type="term" value="F:phosphorelay response regulator activity"/>
    <property type="evidence" value="ECO:0007669"/>
    <property type="project" value="TreeGrafter"/>
</dbReference>
<dbReference type="PROSITE" id="PS50109">
    <property type="entry name" value="HIS_KIN"/>
    <property type="match status" value="1"/>
</dbReference>
<evidence type="ECO:0000256" key="13">
    <source>
        <dbReference type="PROSITE-ProRule" id="PRU00169"/>
    </source>
</evidence>
<comment type="subcellular location">
    <subcellularLocation>
        <location evidence="2">Membrane</location>
        <topology evidence="2">Multi-pass membrane protein</topology>
    </subcellularLocation>
</comment>
<dbReference type="InterPro" id="IPR003594">
    <property type="entry name" value="HATPase_dom"/>
</dbReference>
<dbReference type="SUPFAM" id="SSF47384">
    <property type="entry name" value="Homodimeric domain of signal transducing histidine kinase"/>
    <property type="match status" value="1"/>
</dbReference>
<evidence type="ECO:0000256" key="10">
    <source>
        <dbReference type="ARBA" id="ARBA00022989"/>
    </source>
</evidence>
<gene>
    <name evidence="18" type="ORF">BWI75_20265</name>
</gene>
<dbReference type="CDD" id="cd00082">
    <property type="entry name" value="HisKA"/>
    <property type="match status" value="1"/>
</dbReference>
<dbReference type="Gene3D" id="1.10.287.130">
    <property type="match status" value="1"/>
</dbReference>
<dbReference type="CDD" id="cd00130">
    <property type="entry name" value="PAS"/>
    <property type="match status" value="2"/>
</dbReference>
<comment type="caution">
    <text evidence="18">The sequence shown here is derived from an EMBL/GenBank/DDBJ whole genome shotgun (WGS) entry which is preliminary data.</text>
</comment>
<dbReference type="SMART" id="SM00388">
    <property type="entry name" value="HisKA"/>
    <property type="match status" value="1"/>
</dbReference>
<dbReference type="InterPro" id="IPR050351">
    <property type="entry name" value="BphY/WalK/GraS-like"/>
</dbReference>
<feature type="domain" description="PAS" evidence="16">
    <location>
        <begin position="277"/>
        <end position="350"/>
    </location>
</feature>
<dbReference type="Proteomes" id="UP000441797">
    <property type="component" value="Unassembled WGS sequence"/>
</dbReference>
<keyword evidence="19" id="KW-1185">Reference proteome</keyword>
<evidence type="ECO:0000259" key="17">
    <source>
        <dbReference type="PROSITE" id="PS50113"/>
    </source>
</evidence>
<feature type="domain" description="PAC" evidence="17">
    <location>
        <begin position="349"/>
        <end position="405"/>
    </location>
</feature>
<dbReference type="InterPro" id="IPR013767">
    <property type="entry name" value="PAS_fold"/>
</dbReference>
<dbReference type="GO" id="GO:0030295">
    <property type="term" value="F:protein kinase activator activity"/>
    <property type="evidence" value="ECO:0007669"/>
    <property type="project" value="TreeGrafter"/>
</dbReference>
<dbReference type="PROSITE" id="PS50112">
    <property type="entry name" value="PAS"/>
    <property type="match status" value="3"/>
</dbReference>
<keyword evidence="12" id="KW-0472">Membrane</keyword>
<dbReference type="InterPro" id="IPR036890">
    <property type="entry name" value="HATPase_C_sf"/>
</dbReference>
<keyword evidence="7" id="KW-0547">Nucleotide-binding</keyword>
<dbReference type="Pfam" id="PF13426">
    <property type="entry name" value="PAS_9"/>
    <property type="match status" value="1"/>
</dbReference>
<dbReference type="OrthoDB" id="509491at2"/>
<dbReference type="InterPro" id="IPR001610">
    <property type="entry name" value="PAC"/>
</dbReference>
<evidence type="ECO:0000256" key="7">
    <source>
        <dbReference type="ARBA" id="ARBA00022741"/>
    </source>
</evidence>
<accession>A0A6N8FZS9</accession>
<feature type="domain" description="Response regulatory" evidence="15">
    <location>
        <begin position="38"/>
        <end position="155"/>
    </location>
</feature>
<name>A0A6N8FZS9_9CHRO</name>
<dbReference type="InterPro" id="IPR000700">
    <property type="entry name" value="PAS-assoc_C"/>
</dbReference>
<dbReference type="SUPFAM" id="SSF55785">
    <property type="entry name" value="PYP-like sensor domain (PAS domain)"/>
    <property type="match status" value="3"/>
</dbReference>
<evidence type="ECO:0000256" key="3">
    <source>
        <dbReference type="ARBA" id="ARBA00012438"/>
    </source>
</evidence>
<feature type="domain" description="Histidine kinase" evidence="14">
    <location>
        <begin position="577"/>
        <end position="794"/>
    </location>
</feature>
<dbReference type="Gene3D" id="3.40.50.2300">
    <property type="match status" value="1"/>
</dbReference>
<feature type="domain" description="PAS" evidence="16">
    <location>
        <begin position="433"/>
        <end position="503"/>
    </location>
</feature>
<evidence type="ECO:0000256" key="6">
    <source>
        <dbReference type="ARBA" id="ARBA00022692"/>
    </source>
</evidence>
<dbReference type="PROSITE" id="PS50110">
    <property type="entry name" value="RESPONSE_REGULATORY"/>
    <property type="match status" value="1"/>
</dbReference>
<evidence type="ECO:0000256" key="8">
    <source>
        <dbReference type="ARBA" id="ARBA00022777"/>
    </source>
</evidence>
<keyword evidence="5" id="KW-0808">Transferase</keyword>
<dbReference type="GO" id="GO:0006355">
    <property type="term" value="P:regulation of DNA-templated transcription"/>
    <property type="evidence" value="ECO:0007669"/>
    <property type="project" value="InterPro"/>
</dbReference>
<keyword evidence="9" id="KW-0067">ATP-binding</keyword>
<keyword evidence="10" id="KW-1133">Transmembrane helix</keyword>
<dbReference type="InterPro" id="IPR003661">
    <property type="entry name" value="HisK_dim/P_dom"/>
</dbReference>
<feature type="domain" description="PAC" evidence="17">
    <location>
        <begin position="507"/>
        <end position="559"/>
    </location>
</feature>
<evidence type="ECO:0000256" key="1">
    <source>
        <dbReference type="ARBA" id="ARBA00000085"/>
    </source>
</evidence>
<evidence type="ECO:0000259" key="14">
    <source>
        <dbReference type="PROSITE" id="PS50109"/>
    </source>
</evidence>
<protein>
    <recommendedName>
        <fullName evidence="3">histidine kinase</fullName>
        <ecNumber evidence="3">2.7.13.3</ecNumber>
    </recommendedName>
</protein>
<dbReference type="Pfam" id="PF02518">
    <property type="entry name" value="HATPase_c"/>
    <property type="match status" value="1"/>
</dbReference>
<reference evidence="18 19" key="1">
    <citation type="journal article" date="2019" name="Front. Microbiol.">
        <title>Genomic Features for Desiccation Tolerance and Sugar Biosynthesis in the Extremophile Gloeocapsopsis sp. UTEX B3054.</title>
        <authorList>
            <person name="Urrejola C."/>
            <person name="Alcorta J."/>
            <person name="Salas L."/>
            <person name="Vasquez M."/>
            <person name="Polz M.F."/>
            <person name="Vicuna R."/>
            <person name="Diez B."/>
        </authorList>
    </citation>
    <scope>NUCLEOTIDE SEQUENCE [LARGE SCALE GENOMIC DNA]</scope>
    <source>
        <strain evidence="18 19">1H9</strain>
    </source>
</reference>
<proteinExistence type="predicted"/>
<dbReference type="EMBL" id="NAPY01000043">
    <property type="protein sequence ID" value="MUL38593.1"/>
    <property type="molecule type" value="Genomic_DNA"/>
</dbReference>
<evidence type="ECO:0000256" key="2">
    <source>
        <dbReference type="ARBA" id="ARBA00004141"/>
    </source>
</evidence>
<dbReference type="InterPro" id="IPR005467">
    <property type="entry name" value="His_kinase_dom"/>
</dbReference>
<dbReference type="InterPro" id="IPR035965">
    <property type="entry name" value="PAS-like_dom_sf"/>
</dbReference>
<dbReference type="InterPro" id="IPR001789">
    <property type="entry name" value="Sig_transdc_resp-reg_receiver"/>
</dbReference>
<feature type="modified residue" description="4-aspartylphosphate" evidence="13">
    <location>
        <position position="90"/>
    </location>
</feature>
<feature type="domain" description="PAS" evidence="16">
    <location>
        <begin position="175"/>
        <end position="221"/>
    </location>
</feature>
<dbReference type="SMART" id="SM00091">
    <property type="entry name" value="PAS"/>
    <property type="match status" value="3"/>
</dbReference>
<dbReference type="InterPro" id="IPR000014">
    <property type="entry name" value="PAS"/>
</dbReference>
<keyword evidence="11" id="KW-0902">Two-component regulatory system</keyword>
<dbReference type="InterPro" id="IPR036097">
    <property type="entry name" value="HisK_dim/P_sf"/>
</dbReference>
<dbReference type="Gene3D" id="3.30.450.20">
    <property type="entry name" value="PAS domain"/>
    <property type="match status" value="4"/>
</dbReference>
<dbReference type="SMART" id="SM00387">
    <property type="entry name" value="HATPase_c"/>
    <property type="match status" value="1"/>
</dbReference>
<dbReference type="EC" id="2.7.13.3" evidence="3"/>
<dbReference type="GO" id="GO:0016020">
    <property type="term" value="C:membrane"/>
    <property type="evidence" value="ECO:0007669"/>
    <property type="project" value="UniProtKB-SubCell"/>
</dbReference>
<dbReference type="Pfam" id="PF00512">
    <property type="entry name" value="HisKA"/>
    <property type="match status" value="1"/>
</dbReference>
<dbReference type="Gene3D" id="3.30.565.10">
    <property type="entry name" value="Histidine kinase-like ATPase, C-terminal domain"/>
    <property type="match status" value="1"/>
</dbReference>
<dbReference type="RefSeq" id="WP_105221676.1">
    <property type="nucleotide sequence ID" value="NZ_CAWNSU010000109.1"/>
</dbReference>
<dbReference type="PANTHER" id="PTHR42878:SF7">
    <property type="entry name" value="SENSOR HISTIDINE KINASE GLRK"/>
    <property type="match status" value="1"/>
</dbReference>
<dbReference type="InterPro" id="IPR004358">
    <property type="entry name" value="Sig_transdc_His_kin-like_C"/>
</dbReference>
<dbReference type="SMART" id="SM00448">
    <property type="entry name" value="REC"/>
    <property type="match status" value="1"/>
</dbReference>
<organism evidence="18 19">
    <name type="scientific">Gloeocapsopsis dulcis AAB1 = 1H9</name>
    <dbReference type="NCBI Taxonomy" id="1433147"/>
    <lineage>
        <taxon>Bacteria</taxon>
        <taxon>Bacillati</taxon>
        <taxon>Cyanobacteriota</taxon>
        <taxon>Cyanophyceae</taxon>
        <taxon>Oscillatoriophycideae</taxon>
        <taxon>Chroococcales</taxon>
        <taxon>Chroococcaceae</taxon>
        <taxon>Gloeocapsopsis</taxon>
        <taxon>Gloeocapsopsis dulcis</taxon>
    </lineage>
</organism>
<dbReference type="NCBIfam" id="TIGR00229">
    <property type="entry name" value="sensory_box"/>
    <property type="match status" value="3"/>
</dbReference>
<evidence type="ECO:0000256" key="12">
    <source>
        <dbReference type="ARBA" id="ARBA00023136"/>
    </source>
</evidence>
<keyword evidence="4 13" id="KW-0597">Phosphoprotein</keyword>
<comment type="catalytic activity">
    <reaction evidence="1">
        <text>ATP + protein L-histidine = ADP + protein N-phospho-L-histidine.</text>
        <dbReference type="EC" id="2.7.13.3"/>
    </reaction>
</comment>
<dbReference type="InterPro" id="IPR011006">
    <property type="entry name" value="CheY-like_superfamily"/>
</dbReference>
<evidence type="ECO:0000256" key="5">
    <source>
        <dbReference type="ARBA" id="ARBA00022679"/>
    </source>
</evidence>